<dbReference type="InterPro" id="IPR003115">
    <property type="entry name" value="ParB_N"/>
</dbReference>
<dbReference type="FunFam" id="1.10.10.2830:FF:000001">
    <property type="entry name" value="Chromosome partitioning protein ParB"/>
    <property type="match status" value="1"/>
</dbReference>
<name>A0A5N5ECC4_9ACTN</name>
<dbReference type="GO" id="GO:0003677">
    <property type="term" value="F:DNA binding"/>
    <property type="evidence" value="ECO:0007669"/>
    <property type="project" value="InterPro"/>
</dbReference>
<reference evidence="5 6" key="1">
    <citation type="submission" date="2019-09" db="EMBL/GenBank/DDBJ databases">
        <authorList>
            <person name="Liu P."/>
        </authorList>
    </citation>
    <scope>NUCLEOTIDE SEQUENCE [LARGE SCALE GENOMIC DNA]</scope>
    <source>
        <strain evidence="5 6">TRM68085</strain>
    </source>
</reference>
<gene>
    <name evidence="5" type="ORF">F5983_32460</name>
</gene>
<dbReference type="GO" id="GO:0045881">
    <property type="term" value="P:positive regulation of sporulation resulting in formation of a cellular spore"/>
    <property type="evidence" value="ECO:0007669"/>
    <property type="project" value="TreeGrafter"/>
</dbReference>
<proteinExistence type="inferred from homology"/>
<evidence type="ECO:0000259" key="4">
    <source>
        <dbReference type="SMART" id="SM00470"/>
    </source>
</evidence>
<organism evidence="5 6">
    <name type="scientific">Streptomyces arboris</name>
    <dbReference type="NCBI Taxonomy" id="2600619"/>
    <lineage>
        <taxon>Bacteria</taxon>
        <taxon>Bacillati</taxon>
        <taxon>Actinomycetota</taxon>
        <taxon>Actinomycetes</taxon>
        <taxon>Kitasatosporales</taxon>
        <taxon>Streptomycetaceae</taxon>
        <taxon>Streptomyces</taxon>
    </lineage>
</organism>
<dbReference type="RefSeq" id="WP_151513454.1">
    <property type="nucleotide sequence ID" value="NZ_JBMOST010000034.1"/>
</dbReference>
<feature type="region of interest" description="Disordered" evidence="3">
    <location>
        <begin position="1"/>
        <end position="53"/>
    </location>
</feature>
<evidence type="ECO:0000256" key="2">
    <source>
        <dbReference type="ARBA" id="ARBA00022829"/>
    </source>
</evidence>
<keyword evidence="2" id="KW-0159">Chromosome partition</keyword>
<dbReference type="Gene3D" id="1.10.10.2830">
    <property type="match status" value="1"/>
</dbReference>
<dbReference type="SMART" id="SM00470">
    <property type="entry name" value="ParB"/>
    <property type="match status" value="1"/>
</dbReference>
<dbReference type="GO" id="GO:0005694">
    <property type="term" value="C:chromosome"/>
    <property type="evidence" value="ECO:0007669"/>
    <property type="project" value="TreeGrafter"/>
</dbReference>
<evidence type="ECO:0000313" key="5">
    <source>
        <dbReference type="EMBL" id="KAB2588368.1"/>
    </source>
</evidence>
<evidence type="ECO:0000256" key="1">
    <source>
        <dbReference type="ARBA" id="ARBA00006295"/>
    </source>
</evidence>
<dbReference type="Proteomes" id="UP000326907">
    <property type="component" value="Unassembled WGS sequence"/>
</dbReference>
<comment type="caution">
    <text evidence="5">The sequence shown here is derived from an EMBL/GenBank/DDBJ whole genome shotgun (WGS) entry which is preliminary data.</text>
</comment>
<dbReference type="InterPro" id="IPR041468">
    <property type="entry name" value="HTH_ParB/Spo0J"/>
</dbReference>
<evidence type="ECO:0000313" key="6">
    <source>
        <dbReference type="Proteomes" id="UP000326907"/>
    </source>
</evidence>
<feature type="compositionally biased region" description="Basic and acidic residues" evidence="3">
    <location>
        <begin position="210"/>
        <end position="225"/>
    </location>
</feature>
<dbReference type="PANTHER" id="PTHR33375">
    <property type="entry name" value="CHROMOSOME-PARTITIONING PROTEIN PARB-RELATED"/>
    <property type="match status" value="1"/>
</dbReference>
<dbReference type="EMBL" id="VYUA01000050">
    <property type="protein sequence ID" value="KAB2588368.1"/>
    <property type="molecule type" value="Genomic_DNA"/>
</dbReference>
<dbReference type="InterPro" id="IPR004437">
    <property type="entry name" value="ParB/RepB/Spo0J"/>
</dbReference>
<dbReference type="SUPFAM" id="SSF109709">
    <property type="entry name" value="KorB DNA-binding domain-like"/>
    <property type="match status" value="1"/>
</dbReference>
<dbReference type="AlphaFoldDB" id="A0A5N5ECC4"/>
<protein>
    <submittedName>
        <fullName evidence="5">ParB/RepB/Spo0J family partition protein</fullName>
    </submittedName>
</protein>
<accession>A0A5N5ECC4</accession>
<dbReference type="InterPro" id="IPR050336">
    <property type="entry name" value="Chromosome_partition/occlusion"/>
</dbReference>
<dbReference type="GO" id="GO:0007059">
    <property type="term" value="P:chromosome segregation"/>
    <property type="evidence" value="ECO:0007669"/>
    <property type="project" value="UniProtKB-KW"/>
</dbReference>
<comment type="similarity">
    <text evidence="1">Belongs to the ParB family.</text>
</comment>
<dbReference type="PANTHER" id="PTHR33375:SF1">
    <property type="entry name" value="CHROMOSOME-PARTITIONING PROTEIN PARB-RELATED"/>
    <property type="match status" value="1"/>
</dbReference>
<dbReference type="Gene3D" id="3.90.1530.30">
    <property type="match status" value="1"/>
</dbReference>
<feature type="domain" description="ParB-like N-terminal" evidence="4">
    <location>
        <begin position="38"/>
        <end position="144"/>
    </location>
</feature>
<keyword evidence="6" id="KW-1185">Reference proteome</keyword>
<feature type="region of interest" description="Disordered" evidence="3">
    <location>
        <begin position="210"/>
        <end position="332"/>
    </location>
</feature>
<evidence type="ECO:0000256" key="3">
    <source>
        <dbReference type="SAM" id="MobiDB-lite"/>
    </source>
</evidence>
<dbReference type="Pfam" id="PF02195">
    <property type="entry name" value="ParB_N"/>
    <property type="match status" value="1"/>
</dbReference>
<dbReference type="SUPFAM" id="SSF110849">
    <property type="entry name" value="ParB/Sulfiredoxin"/>
    <property type="match status" value="1"/>
</dbReference>
<dbReference type="InterPro" id="IPR036086">
    <property type="entry name" value="ParB/Sulfiredoxin_sf"/>
</dbReference>
<sequence length="361" mass="38568">MSSKEDQLGASSSFARAGKARSVRRQLTDQAFGTVDPNELPLTEISANPDNPRETLGDISGMADSLTEIGQIQSITVASIEAYLRDRPERAAELEPGANFVVVDGHRRLAGARAAGLSTIKVTVDDARVTTDEALLESAFVANAQRENLSDLEEAAALKTLVAFYGSQHKAARRLGVTQPYISQRLSLLELAPELQADLEAGRRRVEHVRGLAKHTPQEQREVADARAQQAEAKRQQRNKLAPRPATDNAVITPASAEPTAPSHSPTDNAVITPAPAEPTAPSPSSADNAVITPGAPASPERAPASGPEDTATDNAVITPPPTAESPKHLPWHSPQALNRLAREHMTTEDRHTLAKLLTQE</sequence>
<dbReference type="NCBIfam" id="TIGR00180">
    <property type="entry name" value="parB_part"/>
    <property type="match status" value="1"/>
</dbReference>
<dbReference type="Pfam" id="PF17762">
    <property type="entry name" value="HTH_ParB"/>
    <property type="match status" value="1"/>
</dbReference>